<feature type="transmembrane region" description="Helical" evidence="7">
    <location>
        <begin position="64"/>
        <end position="86"/>
    </location>
</feature>
<feature type="transmembrane region" description="Helical" evidence="7">
    <location>
        <begin position="136"/>
        <end position="160"/>
    </location>
</feature>
<protein>
    <recommendedName>
        <fullName evidence="10">Prolipoprotein diacylglyceryl transferase</fullName>
    </recommendedName>
</protein>
<dbReference type="GO" id="GO:0005886">
    <property type="term" value="C:plasma membrane"/>
    <property type="evidence" value="ECO:0007669"/>
    <property type="project" value="InterPro"/>
</dbReference>
<dbReference type="InterPro" id="IPR001640">
    <property type="entry name" value="Lgt"/>
</dbReference>
<evidence type="ECO:0000256" key="3">
    <source>
        <dbReference type="ARBA" id="ARBA00022679"/>
    </source>
</evidence>
<gene>
    <name evidence="8" type="ORF">FKZ61_01855</name>
</gene>
<feature type="transmembrane region" description="Helical" evidence="7">
    <location>
        <begin position="106"/>
        <end position="124"/>
    </location>
</feature>
<proteinExistence type="inferred from homology"/>
<keyword evidence="2" id="KW-1003">Cell membrane</keyword>
<comment type="similarity">
    <text evidence="1">Belongs to the Lgt family.</text>
</comment>
<dbReference type="GO" id="GO:0008961">
    <property type="term" value="F:phosphatidylglycerol-prolipoprotein diacylglyceryl transferase activity"/>
    <property type="evidence" value="ECO:0007669"/>
    <property type="project" value="InterPro"/>
</dbReference>
<evidence type="ECO:0000256" key="7">
    <source>
        <dbReference type="SAM" id="Phobius"/>
    </source>
</evidence>
<keyword evidence="3" id="KW-0808">Transferase</keyword>
<evidence type="ECO:0000256" key="1">
    <source>
        <dbReference type="ARBA" id="ARBA00007150"/>
    </source>
</evidence>
<feature type="transmembrane region" description="Helical" evidence="7">
    <location>
        <begin position="180"/>
        <end position="197"/>
    </location>
</feature>
<reference evidence="8 9" key="1">
    <citation type="submission" date="2019-06" db="EMBL/GenBank/DDBJ databases">
        <title>Genome sequence of Litorilinea aerophila BAA-2444.</title>
        <authorList>
            <person name="Maclea K.S."/>
            <person name="Maurais E.G."/>
            <person name="Iannazzi L.C."/>
        </authorList>
    </citation>
    <scope>NUCLEOTIDE SEQUENCE [LARGE SCALE GENOMIC DNA]</scope>
    <source>
        <strain evidence="8 9">ATCC BAA-2444</strain>
    </source>
</reference>
<keyword evidence="5 7" id="KW-1133">Transmembrane helix</keyword>
<dbReference type="PANTHER" id="PTHR30589:SF0">
    <property type="entry name" value="PHOSPHATIDYLGLYCEROL--PROLIPOPROTEIN DIACYLGLYCERYL TRANSFERASE"/>
    <property type="match status" value="1"/>
</dbReference>
<feature type="transmembrane region" description="Helical" evidence="7">
    <location>
        <begin position="31"/>
        <end position="52"/>
    </location>
</feature>
<dbReference type="GO" id="GO:0042158">
    <property type="term" value="P:lipoprotein biosynthetic process"/>
    <property type="evidence" value="ECO:0007669"/>
    <property type="project" value="InterPro"/>
</dbReference>
<evidence type="ECO:0000256" key="5">
    <source>
        <dbReference type="ARBA" id="ARBA00022989"/>
    </source>
</evidence>
<feature type="transmembrane region" description="Helical" evidence="7">
    <location>
        <begin position="238"/>
        <end position="255"/>
    </location>
</feature>
<evidence type="ECO:0000256" key="6">
    <source>
        <dbReference type="ARBA" id="ARBA00023136"/>
    </source>
</evidence>
<keyword evidence="9" id="KW-1185">Reference proteome</keyword>
<dbReference type="Pfam" id="PF01790">
    <property type="entry name" value="LGT"/>
    <property type="match status" value="1"/>
</dbReference>
<evidence type="ECO:0000256" key="2">
    <source>
        <dbReference type="ARBA" id="ARBA00022475"/>
    </source>
</evidence>
<dbReference type="InParanoid" id="A0A540VLK6"/>
<organism evidence="8 9">
    <name type="scientific">Litorilinea aerophila</name>
    <dbReference type="NCBI Taxonomy" id="1204385"/>
    <lineage>
        <taxon>Bacteria</taxon>
        <taxon>Bacillati</taxon>
        <taxon>Chloroflexota</taxon>
        <taxon>Caldilineae</taxon>
        <taxon>Caldilineales</taxon>
        <taxon>Caldilineaceae</taxon>
        <taxon>Litorilinea</taxon>
    </lineage>
</organism>
<evidence type="ECO:0000313" key="8">
    <source>
        <dbReference type="EMBL" id="TQE97640.1"/>
    </source>
</evidence>
<dbReference type="PANTHER" id="PTHR30589">
    <property type="entry name" value="PROLIPOPROTEIN DIACYLGLYCERYL TRANSFERASE"/>
    <property type="match status" value="1"/>
</dbReference>
<comment type="caution">
    <text evidence="8">The sequence shown here is derived from an EMBL/GenBank/DDBJ whole genome shotgun (WGS) entry which is preliminary data.</text>
</comment>
<feature type="transmembrane region" description="Helical" evidence="7">
    <location>
        <begin position="209"/>
        <end position="232"/>
    </location>
</feature>
<keyword evidence="4 7" id="KW-0812">Transmembrane</keyword>
<name>A0A540VLK6_9CHLR</name>
<keyword evidence="6 7" id="KW-0472">Membrane</keyword>
<accession>A0A540VLK6</accession>
<dbReference type="AlphaFoldDB" id="A0A540VLK6"/>
<dbReference type="OrthoDB" id="157061at2"/>
<dbReference type="EMBL" id="VIGC01000002">
    <property type="protein sequence ID" value="TQE97640.1"/>
    <property type="molecule type" value="Genomic_DNA"/>
</dbReference>
<dbReference type="Proteomes" id="UP000317371">
    <property type="component" value="Unassembled WGS sequence"/>
</dbReference>
<sequence length="275" mass="29834">MRIAAIPFWSFNHYSRIRAYAVYPMIPFGPFSLPTGPILALVAGVFGLEVAARYGRRLGLDPNQVWNTGLTALVAGLIVARLWNVFQFWPVYRSEPWLILSLRPGGFHLWAGLAAALVGGYLYMLRHALDPAPMAAAFSVGMVAGGVFQALSGFLTGSVVGTLSDGPWALPYFGELRHPVGLYRAGGLLLLWLLLYLPRRTQPSPFRVVLMALFGYSLLRLFTDAFVEYAALVGSFRLSQILALATALVTSLLLARGSRAVDYTALAGEGDSPAV</sequence>
<evidence type="ECO:0000256" key="4">
    <source>
        <dbReference type="ARBA" id="ARBA00022692"/>
    </source>
</evidence>
<evidence type="ECO:0008006" key="10">
    <source>
        <dbReference type="Google" id="ProtNLM"/>
    </source>
</evidence>
<evidence type="ECO:0000313" key="9">
    <source>
        <dbReference type="Proteomes" id="UP000317371"/>
    </source>
</evidence>